<name>A0A7J0CGT7_STRMI</name>
<sequence>MGTMDDLNALAEEHLTAAKTSAHGRSAHLLIQEPPLRQTVIALTSGSALDEHNAPPAASLLVLRGTVRLTADSGDTDLPAGTLHPIPQERHGLLALQDAVVLLTAVND</sequence>
<proteinExistence type="predicted"/>
<comment type="caution">
    <text evidence="1">The sequence shown here is derived from an EMBL/GenBank/DDBJ whole genome shotgun (WGS) entry which is preliminary data.</text>
</comment>
<dbReference type="EMBL" id="BLWD01000001">
    <property type="protein sequence ID" value="GFN01639.1"/>
    <property type="molecule type" value="Genomic_DNA"/>
</dbReference>
<gene>
    <name evidence="1" type="ORF">Smic_01950</name>
</gene>
<dbReference type="Gene3D" id="2.60.120.10">
    <property type="entry name" value="Jelly Rolls"/>
    <property type="match status" value="1"/>
</dbReference>
<evidence type="ECO:0000313" key="1">
    <source>
        <dbReference type="EMBL" id="GFN01639.1"/>
    </source>
</evidence>
<dbReference type="AlphaFoldDB" id="A0A7J0CGT7"/>
<evidence type="ECO:0000313" key="2">
    <source>
        <dbReference type="Proteomes" id="UP000498740"/>
    </source>
</evidence>
<dbReference type="PANTHER" id="PTHR37694">
    <property type="entry name" value="SLR8022 PROTEIN"/>
    <property type="match status" value="1"/>
</dbReference>
<protein>
    <submittedName>
        <fullName evidence="1">LuxR family transcriptional regulator</fullName>
    </submittedName>
</protein>
<organism evidence="1 2">
    <name type="scientific">Streptomyces microflavus</name>
    <name type="common">Streptomyces lipmanii</name>
    <dbReference type="NCBI Taxonomy" id="1919"/>
    <lineage>
        <taxon>Bacteria</taxon>
        <taxon>Bacillati</taxon>
        <taxon>Actinomycetota</taxon>
        <taxon>Actinomycetes</taxon>
        <taxon>Kitasatosporales</taxon>
        <taxon>Streptomycetaceae</taxon>
        <taxon>Streptomyces</taxon>
    </lineage>
</organism>
<reference evidence="1 2" key="1">
    <citation type="submission" date="2020-05" db="EMBL/GenBank/DDBJ databases">
        <title>Whole genome shotgun sequence of Streptomyces microflavus NBRC 13062.</title>
        <authorList>
            <person name="Komaki H."/>
            <person name="Tamura T."/>
        </authorList>
    </citation>
    <scope>NUCLEOTIDE SEQUENCE [LARGE SCALE GENOMIC DNA]</scope>
    <source>
        <strain evidence="1 2">NBRC 13062</strain>
    </source>
</reference>
<dbReference type="InterPro" id="IPR014710">
    <property type="entry name" value="RmlC-like_jellyroll"/>
</dbReference>
<dbReference type="InterPro" id="IPR011051">
    <property type="entry name" value="RmlC_Cupin_sf"/>
</dbReference>
<dbReference type="PANTHER" id="PTHR37694:SF1">
    <property type="entry name" value="SLR8022 PROTEIN"/>
    <property type="match status" value="1"/>
</dbReference>
<dbReference type="Proteomes" id="UP000498740">
    <property type="component" value="Unassembled WGS sequence"/>
</dbReference>
<dbReference type="SUPFAM" id="SSF51182">
    <property type="entry name" value="RmlC-like cupins"/>
    <property type="match status" value="1"/>
</dbReference>
<accession>A0A7J0CGT7</accession>